<evidence type="ECO:0000313" key="2">
    <source>
        <dbReference type="Proteomes" id="UP000789366"/>
    </source>
</evidence>
<comment type="caution">
    <text evidence="1">The sequence shown here is derived from an EMBL/GenBank/DDBJ whole genome shotgun (WGS) entry which is preliminary data.</text>
</comment>
<accession>A0ACA9R4X8</accession>
<dbReference type="EMBL" id="CAJVPW010057214">
    <property type="protein sequence ID" value="CAG8776117.1"/>
    <property type="molecule type" value="Genomic_DNA"/>
</dbReference>
<dbReference type="Proteomes" id="UP000789366">
    <property type="component" value="Unassembled WGS sequence"/>
</dbReference>
<keyword evidence="2" id="KW-1185">Reference proteome</keyword>
<protein>
    <submittedName>
        <fullName evidence="1">12001_t:CDS:1</fullName>
    </submittedName>
</protein>
<sequence length="95" mass="11238">AVNEKLSQDGITGFVQVNSFKFTSNIHPVIPIWYGKHFACHNEGELDFLIKDCTDARTFAERERCLRRFILTYFEEMLWRFDLNEVVRIATDSIY</sequence>
<reference evidence="1" key="1">
    <citation type="submission" date="2021-06" db="EMBL/GenBank/DDBJ databases">
        <authorList>
            <person name="Kallberg Y."/>
            <person name="Tangrot J."/>
            <person name="Rosling A."/>
        </authorList>
    </citation>
    <scope>NUCLEOTIDE SEQUENCE</scope>
    <source>
        <strain evidence="1">28 12/20/2015</strain>
    </source>
</reference>
<feature type="non-terminal residue" evidence="1">
    <location>
        <position position="95"/>
    </location>
</feature>
<gene>
    <name evidence="1" type="ORF">SPELUC_LOCUS16073</name>
</gene>
<evidence type="ECO:0000313" key="1">
    <source>
        <dbReference type="EMBL" id="CAG8776117.1"/>
    </source>
</evidence>
<organism evidence="1 2">
    <name type="scientific">Cetraspora pellucida</name>
    <dbReference type="NCBI Taxonomy" id="1433469"/>
    <lineage>
        <taxon>Eukaryota</taxon>
        <taxon>Fungi</taxon>
        <taxon>Fungi incertae sedis</taxon>
        <taxon>Mucoromycota</taxon>
        <taxon>Glomeromycotina</taxon>
        <taxon>Glomeromycetes</taxon>
        <taxon>Diversisporales</taxon>
        <taxon>Gigasporaceae</taxon>
        <taxon>Cetraspora</taxon>
    </lineage>
</organism>
<name>A0ACA9R4X8_9GLOM</name>
<feature type="non-terminal residue" evidence="1">
    <location>
        <position position="1"/>
    </location>
</feature>
<proteinExistence type="predicted"/>